<dbReference type="Gene3D" id="3.30.9.10">
    <property type="entry name" value="D-Amino Acid Oxidase, subunit A, domain 2"/>
    <property type="match status" value="1"/>
</dbReference>
<dbReference type="GO" id="GO:0005737">
    <property type="term" value="C:cytoplasm"/>
    <property type="evidence" value="ECO:0007669"/>
    <property type="project" value="TreeGrafter"/>
</dbReference>
<proteinExistence type="inferred from homology"/>
<accession>A0AAF0YAT3</accession>
<dbReference type="GO" id="GO:0071949">
    <property type="term" value="F:FAD binding"/>
    <property type="evidence" value="ECO:0007669"/>
    <property type="project" value="InterPro"/>
</dbReference>
<keyword evidence="4 6" id="KW-0274">FAD</keyword>
<dbReference type="AlphaFoldDB" id="A0AAF0YAT3"/>
<reference evidence="8" key="1">
    <citation type="submission" date="2023-10" db="EMBL/GenBank/DDBJ databases">
        <authorList>
            <person name="Noh H."/>
        </authorList>
    </citation>
    <scope>NUCLEOTIDE SEQUENCE</scope>
    <source>
        <strain evidence="8">DUCC4014</strain>
    </source>
</reference>
<dbReference type="GO" id="GO:0003884">
    <property type="term" value="F:D-amino-acid oxidase activity"/>
    <property type="evidence" value="ECO:0007669"/>
    <property type="project" value="InterPro"/>
</dbReference>
<dbReference type="PANTHER" id="PTHR11530">
    <property type="entry name" value="D-AMINO ACID OXIDASE"/>
    <property type="match status" value="1"/>
</dbReference>
<dbReference type="GO" id="GO:0019478">
    <property type="term" value="P:D-amino acid catabolic process"/>
    <property type="evidence" value="ECO:0007669"/>
    <property type="project" value="TreeGrafter"/>
</dbReference>
<feature type="binding site" evidence="6">
    <location>
        <position position="168"/>
    </location>
    <ligand>
        <name>FAD</name>
        <dbReference type="ChEBI" id="CHEBI:57692"/>
    </ligand>
</feature>
<dbReference type="Pfam" id="PF01266">
    <property type="entry name" value="DAO"/>
    <property type="match status" value="1"/>
</dbReference>
<evidence type="ECO:0000259" key="7">
    <source>
        <dbReference type="Pfam" id="PF01266"/>
    </source>
</evidence>
<keyword evidence="3" id="KW-0285">Flavoprotein</keyword>
<feature type="binding site" evidence="6">
    <location>
        <position position="299"/>
    </location>
    <ligand>
        <name>D-dopa</name>
        <dbReference type="ChEBI" id="CHEBI:149689"/>
    </ligand>
</feature>
<evidence type="ECO:0000256" key="6">
    <source>
        <dbReference type="PIRSR" id="PIRSR000189-1"/>
    </source>
</evidence>
<feature type="binding site" evidence="6">
    <location>
        <position position="186"/>
    </location>
    <ligand>
        <name>FAD</name>
        <dbReference type="ChEBI" id="CHEBI:57692"/>
    </ligand>
</feature>
<sequence length="361" mass="39113">MTTPAGTTTGPLAQDEIVVVGAGVIGLTTALILARRGYRVHVVAKNLPEDELDQDWSSPWAGANWCPFSAEERVCRWETESLARLRELIPMGLAMPLPVLRYAATDSGLHNHWYKDVAKNYRRLRPDECPNGGVGVSFESLSVNAPVYLKWIEAQCRALGVTIVRGDVAALSDVVKPMTRVVVNATGLGSLTLTDVLDTAVEPIRGQIVLVRAPKVKRCVMDSSRSDVDPTRSTYIIPRPNSGGVTICGGCYEVGSWERKADSKLSRKILEECLVHVPELSSDGTVEGMDVIRECVGFRPSRAGGPRLEREDRAVRGRRVAIVHAYGIGPAGFQASWGMAKEAADLVSDAVLESAALKARL</sequence>
<dbReference type="PIRSF" id="PIRSF000189">
    <property type="entry name" value="D-aa_oxidase"/>
    <property type="match status" value="1"/>
</dbReference>
<dbReference type="Gene3D" id="3.40.50.720">
    <property type="entry name" value="NAD(P)-binding Rossmann-like Domain"/>
    <property type="match status" value="1"/>
</dbReference>
<gene>
    <name evidence="8" type="primary">DAO1_2</name>
    <name evidence="8" type="ORF">LOC62_05G006781</name>
</gene>
<dbReference type="GeneID" id="87809957"/>
<feature type="binding site" evidence="6">
    <location>
        <position position="235"/>
    </location>
    <ligand>
        <name>D-dopa</name>
        <dbReference type="ChEBI" id="CHEBI:149689"/>
    </ligand>
</feature>
<dbReference type="InterPro" id="IPR006076">
    <property type="entry name" value="FAD-dep_OxRdtase"/>
</dbReference>
<evidence type="ECO:0000256" key="2">
    <source>
        <dbReference type="ARBA" id="ARBA00006730"/>
    </source>
</evidence>
<dbReference type="SUPFAM" id="SSF51971">
    <property type="entry name" value="Nucleotide-binding domain"/>
    <property type="match status" value="1"/>
</dbReference>
<evidence type="ECO:0000313" key="8">
    <source>
        <dbReference type="EMBL" id="WOO83255.1"/>
    </source>
</evidence>
<evidence type="ECO:0000313" key="9">
    <source>
        <dbReference type="Proteomes" id="UP000827549"/>
    </source>
</evidence>
<evidence type="ECO:0000256" key="4">
    <source>
        <dbReference type="ARBA" id="ARBA00022827"/>
    </source>
</evidence>
<keyword evidence="5" id="KW-0560">Oxidoreductase</keyword>
<comment type="cofactor">
    <cofactor evidence="1 6">
        <name>FAD</name>
        <dbReference type="ChEBI" id="CHEBI:57692"/>
    </cofactor>
</comment>
<feature type="domain" description="FAD dependent oxidoreductase" evidence="7">
    <location>
        <begin position="17"/>
        <end position="346"/>
    </location>
</feature>
<dbReference type="EMBL" id="CP086718">
    <property type="protein sequence ID" value="WOO83255.1"/>
    <property type="molecule type" value="Genomic_DNA"/>
</dbReference>
<dbReference type="PANTHER" id="PTHR11530:SF30">
    <property type="entry name" value="FAD DEPENDENT OXIDOREDUCTASE DOMAIN-CONTAINING PROTEIN"/>
    <property type="match status" value="1"/>
</dbReference>
<evidence type="ECO:0000256" key="1">
    <source>
        <dbReference type="ARBA" id="ARBA00001974"/>
    </source>
</evidence>
<organism evidence="8 9">
    <name type="scientific">Vanrija pseudolonga</name>
    <dbReference type="NCBI Taxonomy" id="143232"/>
    <lineage>
        <taxon>Eukaryota</taxon>
        <taxon>Fungi</taxon>
        <taxon>Dikarya</taxon>
        <taxon>Basidiomycota</taxon>
        <taxon>Agaricomycotina</taxon>
        <taxon>Tremellomycetes</taxon>
        <taxon>Trichosporonales</taxon>
        <taxon>Trichosporonaceae</taxon>
        <taxon>Vanrija</taxon>
    </lineage>
</organism>
<dbReference type="RefSeq" id="XP_062629281.1">
    <property type="nucleotide sequence ID" value="XM_062773297.1"/>
</dbReference>
<evidence type="ECO:0000256" key="5">
    <source>
        <dbReference type="ARBA" id="ARBA00023002"/>
    </source>
</evidence>
<dbReference type="SUPFAM" id="SSF54373">
    <property type="entry name" value="FAD-linked reductases, C-terminal domain"/>
    <property type="match status" value="1"/>
</dbReference>
<protein>
    <submittedName>
        <fullName evidence="8">D-amino-acid oxidase</fullName>
    </submittedName>
</protein>
<evidence type="ECO:0000256" key="3">
    <source>
        <dbReference type="ARBA" id="ARBA00022630"/>
    </source>
</evidence>
<keyword evidence="9" id="KW-1185">Reference proteome</keyword>
<dbReference type="Proteomes" id="UP000827549">
    <property type="component" value="Chromosome 5"/>
</dbReference>
<comment type="similarity">
    <text evidence="2">Belongs to the DAMOX/DASOX family.</text>
</comment>
<dbReference type="InterPro" id="IPR023209">
    <property type="entry name" value="DAO"/>
</dbReference>
<name>A0AAF0YAT3_9TREE</name>